<dbReference type="Gene3D" id="3.80.10.10">
    <property type="entry name" value="Ribonuclease Inhibitor"/>
    <property type="match status" value="1"/>
</dbReference>
<feature type="region of interest" description="Disordered" evidence="2">
    <location>
        <begin position="349"/>
        <end position="373"/>
    </location>
</feature>
<dbReference type="InterPro" id="IPR055414">
    <property type="entry name" value="LRR_R13L4/SHOC2-like"/>
</dbReference>
<gene>
    <name evidence="4" type="ORF">URODEC1_LOCUS57110</name>
</gene>
<dbReference type="InterPro" id="IPR032675">
    <property type="entry name" value="LRR_dom_sf"/>
</dbReference>
<keyword evidence="5" id="KW-1185">Reference proteome</keyword>
<dbReference type="Pfam" id="PF23598">
    <property type="entry name" value="LRR_14"/>
    <property type="match status" value="1"/>
</dbReference>
<proteinExistence type="predicted"/>
<dbReference type="AlphaFoldDB" id="A0ABC9AQQ0"/>
<keyword evidence="1" id="KW-0677">Repeat</keyword>
<dbReference type="SUPFAM" id="SSF52058">
    <property type="entry name" value="L domain-like"/>
    <property type="match status" value="1"/>
</dbReference>
<evidence type="ECO:0000256" key="2">
    <source>
        <dbReference type="SAM" id="MobiDB-lite"/>
    </source>
</evidence>
<reference evidence="5" key="1">
    <citation type="submission" date="2024-06" db="EMBL/GenBank/DDBJ databases">
        <authorList>
            <person name="Ryan C."/>
        </authorList>
    </citation>
    <scope>NUCLEOTIDE SEQUENCE [LARGE SCALE GENOMIC DNA]</scope>
</reference>
<protein>
    <recommendedName>
        <fullName evidence="3">Disease resistance R13L4/SHOC-2-like LRR domain-containing protein</fullName>
    </recommendedName>
</protein>
<feature type="domain" description="Disease resistance R13L4/SHOC-2-like LRR" evidence="3">
    <location>
        <begin position="3"/>
        <end position="214"/>
    </location>
</feature>
<evidence type="ECO:0000259" key="3">
    <source>
        <dbReference type="Pfam" id="PF23598"/>
    </source>
</evidence>
<sequence>MVNVEVLCNVKARNSQDLKDIGKLFMLRKLGVVIDDKENYLRNLLRTISDLQESLCSLSITLPIAGCDGTPSSTELQKDIASHLKLKHPPKLLENLSISGTTQKMCLLGLFTKDASNKLAKVTLSNTQLNQDDLKILADLPKLQSVRLRCIVCKESMLTFKKDGFKCLKYLLVEGSNWTEVTFEIGAARELQKLVLSFTNIAFVYGVDGLQKLEELDLNNSSNRSLLLSLFNNAKQIAKLTLYGTLLEQDHLQILARRQKMRCLVLLDKSCVVSKITFNKDEFPKLNLLIVDSSSTSEIIFTSGSAPKLEKIIWSSFTSLSGIDELPRLKELEFNGNIVPEKVEATIRKQKDRLKHNQPENQDQGNGDAPEDDDVARCSFCWKNQV</sequence>
<reference evidence="4 5" key="2">
    <citation type="submission" date="2024-10" db="EMBL/GenBank/DDBJ databases">
        <authorList>
            <person name="Ryan C."/>
        </authorList>
    </citation>
    <scope>NUCLEOTIDE SEQUENCE [LARGE SCALE GENOMIC DNA]</scope>
</reference>
<dbReference type="Proteomes" id="UP001497457">
    <property type="component" value="Chromosome 22rd"/>
</dbReference>
<evidence type="ECO:0000313" key="4">
    <source>
        <dbReference type="EMBL" id="CAL4983580.1"/>
    </source>
</evidence>
<organism evidence="4 5">
    <name type="scientific">Urochloa decumbens</name>
    <dbReference type="NCBI Taxonomy" id="240449"/>
    <lineage>
        <taxon>Eukaryota</taxon>
        <taxon>Viridiplantae</taxon>
        <taxon>Streptophyta</taxon>
        <taxon>Embryophyta</taxon>
        <taxon>Tracheophyta</taxon>
        <taxon>Spermatophyta</taxon>
        <taxon>Magnoliopsida</taxon>
        <taxon>Liliopsida</taxon>
        <taxon>Poales</taxon>
        <taxon>Poaceae</taxon>
        <taxon>PACMAD clade</taxon>
        <taxon>Panicoideae</taxon>
        <taxon>Panicodae</taxon>
        <taxon>Paniceae</taxon>
        <taxon>Melinidinae</taxon>
        <taxon>Urochloa</taxon>
    </lineage>
</organism>
<name>A0ABC9AQQ0_9POAL</name>
<evidence type="ECO:0000313" key="5">
    <source>
        <dbReference type="Proteomes" id="UP001497457"/>
    </source>
</evidence>
<dbReference type="PANTHER" id="PTHR15140">
    <property type="entry name" value="TUBULIN-SPECIFIC CHAPERONE E"/>
    <property type="match status" value="1"/>
</dbReference>
<evidence type="ECO:0000256" key="1">
    <source>
        <dbReference type="ARBA" id="ARBA00022737"/>
    </source>
</evidence>
<dbReference type="PANTHER" id="PTHR15140:SF54">
    <property type="entry name" value="RPI-VNT1"/>
    <property type="match status" value="1"/>
</dbReference>
<accession>A0ABC9AQQ0</accession>
<dbReference type="EMBL" id="OZ075132">
    <property type="protein sequence ID" value="CAL4983580.1"/>
    <property type="molecule type" value="Genomic_DNA"/>
</dbReference>